<reference evidence="2 3" key="1">
    <citation type="submission" date="2019-08" db="EMBL/GenBank/DDBJ databases">
        <title>Whole genome of Aphis craccivora.</title>
        <authorList>
            <person name="Voronova N.V."/>
            <person name="Shulinski R.S."/>
            <person name="Bandarenka Y.V."/>
            <person name="Zhorov D.G."/>
            <person name="Warner D."/>
        </authorList>
    </citation>
    <scope>NUCLEOTIDE SEQUENCE [LARGE SCALE GENOMIC DNA]</scope>
    <source>
        <strain evidence="2">180601</strain>
        <tissue evidence="2">Whole Body</tissue>
    </source>
</reference>
<keyword evidence="3" id="KW-1185">Reference proteome</keyword>
<organism evidence="2 3">
    <name type="scientific">Aphis craccivora</name>
    <name type="common">Cowpea aphid</name>
    <dbReference type="NCBI Taxonomy" id="307492"/>
    <lineage>
        <taxon>Eukaryota</taxon>
        <taxon>Metazoa</taxon>
        <taxon>Ecdysozoa</taxon>
        <taxon>Arthropoda</taxon>
        <taxon>Hexapoda</taxon>
        <taxon>Insecta</taxon>
        <taxon>Pterygota</taxon>
        <taxon>Neoptera</taxon>
        <taxon>Paraneoptera</taxon>
        <taxon>Hemiptera</taxon>
        <taxon>Sternorrhyncha</taxon>
        <taxon>Aphidomorpha</taxon>
        <taxon>Aphidoidea</taxon>
        <taxon>Aphididae</taxon>
        <taxon>Aphidini</taxon>
        <taxon>Aphis</taxon>
        <taxon>Aphis</taxon>
    </lineage>
</organism>
<evidence type="ECO:0000313" key="3">
    <source>
        <dbReference type="Proteomes" id="UP000478052"/>
    </source>
</evidence>
<proteinExistence type="predicted"/>
<comment type="caution">
    <text evidence="2">The sequence shown here is derived from an EMBL/GenBank/DDBJ whole genome shotgun (WGS) entry which is preliminary data.</text>
</comment>
<dbReference type="Proteomes" id="UP000478052">
    <property type="component" value="Unassembled WGS sequence"/>
</dbReference>
<gene>
    <name evidence="2" type="ORF">FWK35_00012059</name>
</gene>
<sequence>MHSEIEDDYYSQTKRKPQKYFNMKNTVLYVIIILCTLINLSCTLKGQRRTMEEQKNIEDLNVILKDLRTVVNNIDKYGKKLNNSNVTMHDVNSMATMKIAYDLIYTTLKKIFNKGAAPSNYSNSINGTQNHQTIINNGSQILNYNITIVNSKKKKNNSDETQTSASK</sequence>
<keyword evidence="1" id="KW-0472">Membrane</keyword>
<dbReference type="AlphaFoldDB" id="A0A6G0Z1Q9"/>
<accession>A0A6G0Z1Q9</accession>
<feature type="transmembrane region" description="Helical" evidence="1">
    <location>
        <begin position="26"/>
        <end position="44"/>
    </location>
</feature>
<protein>
    <submittedName>
        <fullName evidence="2">Uncharacterized protein</fullName>
    </submittedName>
</protein>
<dbReference type="EMBL" id="VUJU01001675">
    <property type="protein sequence ID" value="KAF0764297.1"/>
    <property type="molecule type" value="Genomic_DNA"/>
</dbReference>
<keyword evidence="1" id="KW-0812">Transmembrane</keyword>
<name>A0A6G0Z1Q9_APHCR</name>
<evidence type="ECO:0000256" key="1">
    <source>
        <dbReference type="SAM" id="Phobius"/>
    </source>
</evidence>
<evidence type="ECO:0000313" key="2">
    <source>
        <dbReference type="EMBL" id="KAF0764297.1"/>
    </source>
</evidence>
<keyword evidence="1" id="KW-1133">Transmembrane helix</keyword>